<dbReference type="RefSeq" id="WP_072954496.1">
    <property type="nucleotide sequence ID" value="NZ_FQUH01000001.1"/>
</dbReference>
<feature type="domain" description="PNPLA" evidence="2">
    <location>
        <begin position="39"/>
        <end position="285"/>
    </location>
</feature>
<accession>A0A1M4T2Q0</accession>
<keyword evidence="4" id="KW-1185">Reference proteome</keyword>
<dbReference type="EMBL" id="FQUH01000001">
    <property type="protein sequence ID" value="SHE38709.1"/>
    <property type="molecule type" value="Genomic_DNA"/>
</dbReference>
<dbReference type="InterPro" id="IPR002641">
    <property type="entry name" value="PNPLA_dom"/>
</dbReference>
<dbReference type="Gene3D" id="3.40.1090.10">
    <property type="entry name" value="Cytosolic phospholipase A2 catalytic domain"/>
    <property type="match status" value="1"/>
</dbReference>
<dbReference type="Proteomes" id="UP000184159">
    <property type="component" value="Unassembled WGS sequence"/>
</dbReference>
<proteinExistence type="predicted"/>
<keyword evidence="1" id="KW-0443">Lipid metabolism</keyword>
<dbReference type="InterPro" id="IPR016035">
    <property type="entry name" value="Acyl_Trfase/lysoPLipase"/>
</dbReference>
<organism evidence="3 4">
    <name type="scientific">Vibrio gazogenes DSM 21264 = NBRC 103151</name>
    <dbReference type="NCBI Taxonomy" id="1123492"/>
    <lineage>
        <taxon>Bacteria</taxon>
        <taxon>Pseudomonadati</taxon>
        <taxon>Pseudomonadota</taxon>
        <taxon>Gammaproteobacteria</taxon>
        <taxon>Vibrionales</taxon>
        <taxon>Vibrionaceae</taxon>
        <taxon>Vibrio</taxon>
    </lineage>
</organism>
<evidence type="ECO:0000256" key="1">
    <source>
        <dbReference type="ARBA" id="ARBA00023098"/>
    </source>
</evidence>
<name>A0A1M4T2Q0_VIBGA</name>
<gene>
    <name evidence="3" type="ORF">SAMN02745781_00222</name>
</gene>
<dbReference type="AlphaFoldDB" id="A0A1M4T2Q0"/>
<evidence type="ECO:0000313" key="3">
    <source>
        <dbReference type="EMBL" id="SHE38709.1"/>
    </source>
</evidence>
<evidence type="ECO:0000313" key="4">
    <source>
        <dbReference type="Proteomes" id="UP000184159"/>
    </source>
</evidence>
<sequence length="405" mass="45067">MENATKNVAFVISGAAAFIPQELACIRAIMEAEYPGATEKITPAILAGTSSGSICTILVNGVINGKITWDQVENDIIPAIKNNNIYNDELFQQALLFNAIQTIIAGSKSSKDTIQLYNDVVDLLKNYASMTWQQVLEKLSSIFDESIKEYKEIRAFANDVATLIQKVKHYDYEAVKSAYQAILENIGKGYVLDTAPLKVTLEKYINNEMDFDTIDQLPCRTLISAVSVDNGREKRFDSTENDDKGTNLVDIILASTAIPVAFPERAVNEQMYVDGGTGTDNFPVPDIIGTGEKFDEVYVITHKNETLLGKPIAHNYTWLPILSNLFFALAVQGGNTVTYQMAQSLSIVNDPQNAYLYMPDFDQNFSMLDFDSMPEQLKESKKYCKNNSPEKVVKVLKNINFPVPI</sequence>
<protein>
    <submittedName>
        <fullName evidence="3">Patatin-like phospholipase</fullName>
    </submittedName>
</protein>
<evidence type="ECO:0000259" key="2">
    <source>
        <dbReference type="Pfam" id="PF01734"/>
    </source>
</evidence>
<dbReference type="Pfam" id="PF01734">
    <property type="entry name" value="Patatin"/>
    <property type="match status" value="1"/>
</dbReference>
<dbReference type="GO" id="GO:0006629">
    <property type="term" value="P:lipid metabolic process"/>
    <property type="evidence" value="ECO:0007669"/>
    <property type="project" value="UniProtKB-KW"/>
</dbReference>
<dbReference type="SUPFAM" id="SSF52151">
    <property type="entry name" value="FabD/lysophospholipase-like"/>
    <property type="match status" value="1"/>
</dbReference>
<reference evidence="4" key="1">
    <citation type="submission" date="2016-11" db="EMBL/GenBank/DDBJ databases">
        <authorList>
            <person name="Varghese N."/>
            <person name="Submissions S."/>
        </authorList>
    </citation>
    <scope>NUCLEOTIDE SEQUENCE [LARGE SCALE GENOMIC DNA]</scope>
    <source>
        <strain evidence="4">DSM 21264</strain>
    </source>
</reference>